<dbReference type="GO" id="GO:2000234">
    <property type="term" value="P:positive regulation of rRNA processing"/>
    <property type="evidence" value="ECO:0007669"/>
    <property type="project" value="TreeGrafter"/>
</dbReference>
<feature type="compositionally biased region" description="Basic and acidic residues" evidence="9">
    <location>
        <begin position="813"/>
        <end position="833"/>
    </location>
</feature>
<feature type="region of interest" description="Disordered" evidence="9">
    <location>
        <begin position="461"/>
        <end position="486"/>
    </location>
</feature>
<evidence type="ECO:0000256" key="5">
    <source>
        <dbReference type="ARBA" id="ARBA00022737"/>
    </source>
</evidence>
<dbReference type="PANTHER" id="PTHR44215">
    <property type="entry name" value="WD REPEAT-CONTAINING PROTEIN 75"/>
    <property type="match status" value="1"/>
</dbReference>
<dbReference type="AlphaFoldDB" id="A0A1X7V5G5"/>
<reference evidence="11" key="2">
    <citation type="submission" date="2017-05" db="UniProtKB">
        <authorList>
            <consortium name="EnsemblMetazoa"/>
        </authorList>
    </citation>
    <scope>IDENTIFICATION</scope>
</reference>
<dbReference type="Proteomes" id="UP000007879">
    <property type="component" value="Unassembled WGS sequence"/>
</dbReference>
<dbReference type="InterPro" id="IPR057644">
    <property type="entry name" value="Beta-prop_WDR75_2nd"/>
</dbReference>
<keyword evidence="3" id="KW-0698">rRNA processing</keyword>
<evidence type="ECO:0000256" key="3">
    <source>
        <dbReference type="ARBA" id="ARBA00022552"/>
    </source>
</evidence>
<dbReference type="GO" id="GO:0003723">
    <property type="term" value="F:RNA binding"/>
    <property type="evidence" value="ECO:0007669"/>
    <property type="project" value="InterPro"/>
</dbReference>
<comment type="subcellular location">
    <subcellularLocation>
        <location evidence="1">Nucleus</location>
        <location evidence="1">Nucleolus</location>
    </subcellularLocation>
</comment>
<dbReference type="InterPro" id="IPR036322">
    <property type="entry name" value="WD40_repeat_dom_sf"/>
</dbReference>
<keyword evidence="12" id="KW-1185">Reference proteome</keyword>
<reference evidence="12" key="1">
    <citation type="journal article" date="2010" name="Nature">
        <title>The Amphimedon queenslandica genome and the evolution of animal complexity.</title>
        <authorList>
            <person name="Srivastava M."/>
            <person name="Simakov O."/>
            <person name="Chapman J."/>
            <person name="Fahey B."/>
            <person name="Gauthier M.E."/>
            <person name="Mitros T."/>
            <person name="Richards G.S."/>
            <person name="Conaco C."/>
            <person name="Dacre M."/>
            <person name="Hellsten U."/>
            <person name="Larroux C."/>
            <person name="Putnam N.H."/>
            <person name="Stanke M."/>
            <person name="Adamska M."/>
            <person name="Darling A."/>
            <person name="Degnan S.M."/>
            <person name="Oakley T.H."/>
            <person name="Plachetzki D.C."/>
            <person name="Zhai Y."/>
            <person name="Adamski M."/>
            <person name="Calcino A."/>
            <person name="Cummins S.F."/>
            <person name="Goodstein D.M."/>
            <person name="Harris C."/>
            <person name="Jackson D.J."/>
            <person name="Leys S.P."/>
            <person name="Shu S."/>
            <person name="Woodcroft B.J."/>
            <person name="Vervoort M."/>
            <person name="Kosik K.S."/>
            <person name="Manning G."/>
            <person name="Degnan B.M."/>
            <person name="Rokhsar D.S."/>
        </authorList>
    </citation>
    <scope>NUCLEOTIDE SEQUENCE [LARGE SCALE GENOMIC DNA]</scope>
</reference>
<evidence type="ECO:0000313" key="11">
    <source>
        <dbReference type="EnsemblMetazoa" id="Aqu2.1.35206_001"/>
    </source>
</evidence>
<dbReference type="PROSITE" id="PS50294">
    <property type="entry name" value="WD_REPEATS_REGION"/>
    <property type="match status" value="1"/>
</dbReference>
<dbReference type="OrthoDB" id="4096at2759"/>
<accession>A0A1X7V5G5</accession>
<proteinExistence type="predicted"/>
<dbReference type="Pfam" id="PF23769">
    <property type="entry name" value="Beta-prop_WDR75_2nd"/>
    <property type="match status" value="1"/>
</dbReference>
<evidence type="ECO:0000313" key="12">
    <source>
        <dbReference type="Proteomes" id="UP000007879"/>
    </source>
</evidence>
<organism evidence="11">
    <name type="scientific">Amphimedon queenslandica</name>
    <name type="common">Sponge</name>
    <dbReference type="NCBI Taxonomy" id="400682"/>
    <lineage>
        <taxon>Eukaryota</taxon>
        <taxon>Metazoa</taxon>
        <taxon>Porifera</taxon>
        <taxon>Demospongiae</taxon>
        <taxon>Heteroscleromorpha</taxon>
        <taxon>Haplosclerida</taxon>
        <taxon>Niphatidae</taxon>
        <taxon>Amphimedon</taxon>
    </lineage>
</organism>
<evidence type="ECO:0000256" key="1">
    <source>
        <dbReference type="ARBA" id="ARBA00004604"/>
    </source>
</evidence>
<feature type="domain" description="WD repeat-containing protein 75 second beta-propeller" evidence="10">
    <location>
        <begin position="354"/>
        <end position="700"/>
    </location>
</feature>
<dbReference type="Pfam" id="PF23869">
    <property type="entry name" value="Beta-prop_WDR75_1st"/>
    <property type="match status" value="1"/>
</dbReference>
<dbReference type="STRING" id="400682.A0A1X7V5G5"/>
<dbReference type="PANTHER" id="PTHR44215:SF1">
    <property type="entry name" value="WD REPEAT-CONTAINING PROTEIN 75"/>
    <property type="match status" value="1"/>
</dbReference>
<feature type="compositionally biased region" description="Polar residues" evidence="9">
    <location>
        <begin position="471"/>
        <end position="486"/>
    </location>
</feature>
<dbReference type="InterPro" id="IPR053826">
    <property type="entry name" value="WDR75"/>
</dbReference>
<dbReference type="SMART" id="SM00320">
    <property type="entry name" value="WD40"/>
    <property type="match status" value="5"/>
</dbReference>
<name>A0A1X7V5G5_AMPQE</name>
<dbReference type="GO" id="GO:0006364">
    <property type="term" value="P:rRNA processing"/>
    <property type="evidence" value="ECO:0007669"/>
    <property type="project" value="UniProtKB-KW"/>
</dbReference>
<evidence type="ECO:0000256" key="2">
    <source>
        <dbReference type="ARBA" id="ARBA00022517"/>
    </source>
</evidence>
<keyword evidence="7" id="KW-0539">Nucleus</keyword>
<dbReference type="GO" id="GO:0045943">
    <property type="term" value="P:positive regulation of transcription by RNA polymerase I"/>
    <property type="evidence" value="ECO:0007669"/>
    <property type="project" value="InterPro"/>
</dbReference>
<dbReference type="EnsemblMetazoa" id="Aqu2.1.35206_001">
    <property type="protein sequence ID" value="Aqu2.1.35206_001"/>
    <property type="gene ID" value="Aqu2.1.35206"/>
</dbReference>
<sequence length="859" mass="96590">MMATFKKKDWSSESVSLLTGVSQVSHSGVFTQDGRLLLVPCGAIVKVYSIETGRIVRELISKYDGLITHLELGQSKANKVYASYNDGHIVVWDYSDGGLLKSFSFDCPVLYFASRRHGSNPSLLFVTADSEKMNYSVMCLNGCSLNDIKHNSTMKCINDENVPIITVDDGAINKLIFTFDYSSIVTFCNKVLYVYDIDKDKLFEYNNSFSITCVATHPQKHCIATGDTYGKILLWYNYGMREESVVTTTQLHWHPHALGDIGFSTDGTYLLSGGEEGVLVLWQVDTGSKHFRPRLGAPIVDVACSPGDRVYAVSLANNAIQLISGLDNEIRHTLISLYRSLPGMGYEERLSTGLMYDPRSKSLVLNGLPGHLQFVDINTLTLKTQLEVVSLNYVSRTDEKSIVPTVVSLACFSPAGDWMASVDSWEPKGFAHEIKLKFWKFDKNQQRYILRTIVDPPHQSSVTSLRFRPNPSRNGNQFVSRNGNESSLPKRYTQLMLATTGLDGKFKLWVQDDKTEEKGDSWICESAGHYYDFPCNGCCFSEDGSILAVNFGKYVTLWDPVAMSLLQVLGSSIPNDTFREVCFCHSDSSHYLLMASKRHFHMWNLLTYDIELVLPICVDVMVTDPYSNVAAIFTSTVTTSKTSVKLMIVSPLSPKPLATYKDFSSSSIQAAVFLPAAKSDGRLSSQLYFMDQKQCLYTVTGNEPISTDESAEFPFDAYDVQRNRRWFNEIFGPSRSVPSVAKTPAHVNQRENKILLTSPLSLPPMSIYCKTYLSSLLPKTKPTNFEEGCPESMNIDEVREEKAETSDEDDEDVKPHLHQRDEPNEVKTERDEVDSRKLDVMIGNYQWLTDFFRTELNCT</sequence>
<protein>
    <recommendedName>
        <fullName evidence="10">WD repeat-containing protein 75 second beta-propeller domain-containing protein</fullName>
    </recommendedName>
</protein>
<dbReference type="GO" id="GO:0032040">
    <property type="term" value="C:small-subunit processome"/>
    <property type="evidence" value="ECO:0007669"/>
    <property type="project" value="InterPro"/>
</dbReference>
<feature type="repeat" description="WD" evidence="8">
    <location>
        <begin position="251"/>
        <end position="292"/>
    </location>
</feature>
<evidence type="ECO:0000256" key="7">
    <source>
        <dbReference type="ARBA" id="ARBA00023242"/>
    </source>
</evidence>
<dbReference type="Gene3D" id="2.130.10.10">
    <property type="entry name" value="YVTN repeat-like/Quinoprotein amine dehydrogenase"/>
    <property type="match status" value="3"/>
</dbReference>
<dbReference type="SUPFAM" id="SSF50969">
    <property type="entry name" value="YVTN repeat-like/Quinoprotein amine dehydrogenase"/>
    <property type="match status" value="1"/>
</dbReference>
<evidence type="ECO:0000256" key="9">
    <source>
        <dbReference type="SAM" id="MobiDB-lite"/>
    </source>
</evidence>
<keyword evidence="2" id="KW-0690">Ribosome biogenesis</keyword>
<dbReference type="SUPFAM" id="SSF50978">
    <property type="entry name" value="WD40 repeat-like"/>
    <property type="match status" value="2"/>
</dbReference>
<evidence type="ECO:0000259" key="10">
    <source>
        <dbReference type="Pfam" id="PF23769"/>
    </source>
</evidence>
<dbReference type="EnsemblMetazoa" id="XM_011404810.2">
    <property type="protein sequence ID" value="XP_011403112.2"/>
    <property type="gene ID" value="LOC105312284"/>
</dbReference>
<evidence type="ECO:0000256" key="8">
    <source>
        <dbReference type="PROSITE-ProRule" id="PRU00221"/>
    </source>
</evidence>
<dbReference type="InterPro" id="IPR011044">
    <property type="entry name" value="Quino_amine_DH_bsu"/>
</dbReference>
<feature type="region of interest" description="Disordered" evidence="9">
    <location>
        <begin position="784"/>
        <end position="833"/>
    </location>
</feature>
<evidence type="ECO:0000256" key="6">
    <source>
        <dbReference type="ARBA" id="ARBA00023163"/>
    </source>
</evidence>
<keyword evidence="5" id="KW-0677">Repeat</keyword>
<dbReference type="InParanoid" id="A0A1X7V5G5"/>
<dbReference type="KEGG" id="aqu:105312284"/>
<feature type="compositionally biased region" description="Basic and acidic residues" evidence="9">
    <location>
        <begin position="796"/>
        <end position="805"/>
    </location>
</feature>
<dbReference type="PROSITE" id="PS50082">
    <property type="entry name" value="WD_REPEATS_2"/>
    <property type="match status" value="1"/>
</dbReference>
<dbReference type="InterPro" id="IPR001680">
    <property type="entry name" value="WD40_rpt"/>
</dbReference>
<dbReference type="eggNOG" id="KOG1963">
    <property type="taxonomic scope" value="Eukaryota"/>
</dbReference>
<dbReference type="InterPro" id="IPR015943">
    <property type="entry name" value="WD40/YVTN_repeat-like_dom_sf"/>
</dbReference>
<keyword evidence="4 8" id="KW-0853">WD repeat</keyword>
<keyword evidence="6" id="KW-0804">Transcription</keyword>
<gene>
    <name evidence="11" type="primary">105312284</name>
</gene>
<evidence type="ECO:0000256" key="4">
    <source>
        <dbReference type="ARBA" id="ARBA00022574"/>
    </source>
</evidence>